<feature type="compositionally biased region" description="Basic and acidic residues" evidence="1">
    <location>
        <begin position="385"/>
        <end position="398"/>
    </location>
</feature>
<evidence type="ECO:0000256" key="1">
    <source>
        <dbReference type="SAM" id="MobiDB-lite"/>
    </source>
</evidence>
<evidence type="ECO:0000313" key="3">
    <source>
        <dbReference type="WBParaSite" id="PgE039_g002_t02"/>
    </source>
</evidence>
<feature type="compositionally biased region" description="Polar residues" evidence="1">
    <location>
        <begin position="53"/>
        <end position="77"/>
    </location>
</feature>
<feature type="compositionally biased region" description="Polar residues" evidence="1">
    <location>
        <begin position="220"/>
        <end position="235"/>
    </location>
</feature>
<sequence>MRTIMCKTQRHTDDGLRSRKILGNEKVTVSSNKMESIRTEINLATKDVMLGSAEQTAKQSSETGSTAKTSNGRSKPQPQLEENRITACDNGLSPPTGKPKGIPPDRIKRQKLFEDENNAMKKELKPHRPLRSVISTVLAALPSKRKKQKEASIIVHKMRTRSALRKRDSTRIPTKAEGNEKTGVSNTAHRRHIPSQALIKETQRSYQECNVKDILPKSTKATSVKASPKMNQIPASNEDMSEKTNSKSPKPSPLTIQQQASPIRSRKSDRSDCGTSGNIKRQTVATQASEESSQRLPAQKSNTQEPQVTSSPGRNPRTRFAQRKIYCVRDRNDPDYKTLRELWSEFSDVSSEQNILSSQAEKDAGSRELLPQAAIIDGSRSRNSRGNDDREVTSTNEDLHEFTAKSHALSDLTAPGDGRLLEAMQSSDAKQWRELINKGISTSVSGATQH</sequence>
<proteinExistence type="predicted"/>
<feature type="region of interest" description="Disordered" evidence="1">
    <location>
        <begin position="378"/>
        <end position="398"/>
    </location>
</feature>
<feature type="region of interest" description="Disordered" evidence="1">
    <location>
        <begin position="220"/>
        <end position="326"/>
    </location>
</feature>
<protein>
    <submittedName>
        <fullName evidence="3">Uncharacterized protein</fullName>
    </submittedName>
</protein>
<dbReference type="Proteomes" id="UP000887569">
    <property type="component" value="Unplaced"/>
</dbReference>
<name>A0A915A3A8_PARUN</name>
<feature type="region of interest" description="Disordered" evidence="1">
    <location>
        <begin position="52"/>
        <end position="81"/>
    </location>
</feature>
<reference evidence="3" key="1">
    <citation type="submission" date="2022-11" db="UniProtKB">
        <authorList>
            <consortium name="WormBaseParasite"/>
        </authorList>
    </citation>
    <scope>IDENTIFICATION</scope>
</reference>
<feature type="region of interest" description="Disordered" evidence="1">
    <location>
        <begin position="175"/>
        <end position="195"/>
    </location>
</feature>
<dbReference type="AlphaFoldDB" id="A0A915A3A8"/>
<dbReference type="WBParaSite" id="PgE039_g002_t02">
    <property type="protein sequence ID" value="PgE039_g002_t02"/>
    <property type="gene ID" value="PgE039_g002"/>
</dbReference>
<feature type="compositionally biased region" description="Polar residues" evidence="1">
    <location>
        <begin position="246"/>
        <end position="262"/>
    </location>
</feature>
<evidence type="ECO:0000313" key="2">
    <source>
        <dbReference type="Proteomes" id="UP000887569"/>
    </source>
</evidence>
<feature type="region of interest" description="Disordered" evidence="1">
    <location>
        <begin position="86"/>
        <end position="105"/>
    </location>
</feature>
<feature type="compositionally biased region" description="Polar residues" evidence="1">
    <location>
        <begin position="273"/>
        <end position="313"/>
    </location>
</feature>
<accession>A0A915A3A8</accession>
<organism evidence="2 3">
    <name type="scientific">Parascaris univalens</name>
    <name type="common">Nematode worm</name>
    <dbReference type="NCBI Taxonomy" id="6257"/>
    <lineage>
        <taxon>Eukaryota</taxon>
        <taxon>Metazoa</taxon>
        <taxon>Ecdysozoa</taxon>
        <taxon>Nematoda</taxon>
        <taxon>Chromadorea</taxon>
        <taxon>Rhabditida</taxon>
        <taxon>Spirurina</taxon>
        <taxon>Ascaridomorpha</taxon>
        <taxon>Ascaridoidea</taxon>
        <taxon>Ascarididae</taxon>
        <taxon>Parascaris</taxon>
    </lineage>
</organism>
<keyword evidence="2" id="KW-1185">Reference proteome</keyword>